<gene>
    <name evidence="4" type="ORF">RHODO2019_09075</name>
</gene>
<dbReference type="InterPro" id="IPR005656">
    <property type="entry name" value="MmgE_PrpD"/>
</dbReference>
<dbReference type="Gene3D" id="3.30.1330.120">
    <property type="entry name" value="2-methylcitrate dehydratase PrpD"/>
    <property type="match status" value="1"/>
</dbReference>
<dbReference type="Proteomes" id="UP001164965">
    <property type="component" value="Chromosome"/>
</dbReference>
<evidence type="ECO:0000313" key="4">
    <source>
        <dbReference type="EMBL" id="UZJ23392.1"/>
    </source>
</evidence>
<dbReference type="InterPro" id="IPR042183">
    <property type="entry name" value="MmgE/PrpD_sf_1"/>
</dbReference>
<dbReference type="EMBL" id="CP110615">
    <property type="protein sequence ID" value="UZJ23392.1"/>
    <property type="molecule type" value="Genomic_DNA"/>
</dbReference>
<dbReference type="PANTHER" id="PTHR16943">
    <property type="entry name" value="2-METHYLCITRATE DEHYDRATASE-RELATED"/>
    <property type="match status" value="1"/>
</dbReference>
<dbReference type="InterPro" id="IPR036148">
    <property type="entry name" value="MmgE/PrpD_sf"/>
</dbReference>
<proteinExistence type="inferred from homology"/>
<protein>
    <submittedName>
        <fullName evidence="4">MmgE/PrpD family protein</fullName>
    </submittedName>
</protein>
<evidence type="ECO:0000313" key="5">
    <source>
        <dbReference type="Proteomes" id="UP001164965"/>
    </source>
</evidence>
<feature type="domain" description="MmgE/PrpD N-terminal" evidence="2">
    <location>
        <begin position="5"/>
        <end position="228"/>
    </location>
</feature>
<comment type="similarity">
    <text evidence="1">Belongs to the PrpD family.</text>
</comment>
<sequence length="450" mass="45170">MLALRLAARAAAIDVAAAPEPVRERLTQVVIHVLSAGLAAVGRPDVTAARRALLSGAGPSTVMGYPQGAAPAMAALANALPVAAEQRQDGHRKARGHPASHLVPAVLAVAEAAGSTGRATGSAILAGYEVGARLGAAQGGTPAGVHDLATWALPATAAGVAHLLSGGNAEVVAAALDLAASVPVLPSADMVFHGATGQHLLLALGAQLGVVWGQTAAAGLRPEPGALEHHYSRFSAARWDPALADGPQPWAVMEGYLKRHPTCAHLHGVNDAVEDLLAEAPLVASDVAGVEVRTYRAAAAFAEVQPLDDLSARFSIPWTVAVGLLRGDLEAGGFTPAALADPLLRSLAQRVQVWADPSLEAGYPDGRPATVVVTLTDGSIRTAHAGRPRGDGPDALTVPDVVSGPRNRLTALVGPTATDALLGAVHRLTEDGPGPVAGALGAAGALATAG</sequence>
<evidence type="ECO:0000256" key="1">
    <source>
        <dbReference type="ARBA" id="ARBA00006174"/>
    </source>
</evidence>
<evidence type="ECO:0000259" key="3">
    <source>
        <dbReference type="Pfam" id="PF19305"/>
    </source>
</evidence>
<name>A0ABY6NVI2_9NOCA</name>
<dbReference type="InterPro" id="IPR042188">
    <property type="entry name" value="MmgE/PrpD_sf_2"/>
</dbReference>
<evidence type="ECO:0000259" key="2">
    <source>
        <dbReference type="Pfam" id="PF03972"/>
    </source>
</evidence>
<dbReference type="SUPFAM" id="SSF103378">
    <property type="entry name" value="2-methylcitrate dehydratase PrpD"/>
    <property type="match status" value="1"/>
</dbReference>
<reference evidence="4" key="1">
    <citation type="submission" date="2022-10" db="EMBL/GenBank/DDBJ databases">
        <title>Rhodococcus sp.75.</title>
        <authorList>
            <person name="Sun M."/>
        </authorList>
    </citation>
    <scope>NUCLEOTIDE SEQUENCE</scope>
    <source>
        <strain evidence="4">75</strain>
    </source>
</reference>
<dbReference type="Pfam" id="PF19305">
    <property type="entry name" value="MmgE_PrpD_C"/>
    <property type="match status" value="1"/>
</dbReference>
<dbReference type="PANTHER" id="PTHR16943:SF8">
    <property type="entry name" value="2-METHYLCITRATE DEHYDRATASE"/>
    <property type="match status" value="1"/>
</dbReference>
<feature type="domain" description="MmgE/PrpD C-terminal" evidence="3">
    <location>
        <begin position="260"/>
        <end position="402"/>
    </location>
</feature>
<keyword evidence="5" id="KW-1185">Reference proteome</keyword>
<dbReference type="InterPro" id="IPR045337">
    <property type="entry name" value="MmgE_PrpD_C"/>
</dbReference>
<accession>A0ABY6NVI2</accession>
<organism evidence="4 5">
    <name type="scientific">Rhodococcus antarcticus</name>
    <dbReference type="NCBI Taxonomy" id="2987751"/>
    <lineage>
        <taxon>Bacteria</taxon>
        <taxon>Bacillati</taxon>
        <taxon>Actinomycetota</taxon>
        <taxon>Actinomycetes</taxon>
        <taxon>Mycobacteriales</taxon>
        <taxon>Nocardiaceae</taxon>
        <taxon>Rhodococcus</taxon>
    </lineage>
</organism>
<dbReference type="Gene3D" id="1.10.4100.10">
    <property type="entry name" value="2-methylcitrate dehydratase PrpD"/>
    <property type="match status" value="1"/>
</dbReference>
<dbReference type="Pfam" id="PF03972">
    <property type="entry name" value="MmgE_PrpD_N"/>
    <property type="match status" value="1"/>
</dbReference>
<dbReference type="InterPro" id="IPR045336">
    <property type="entry name" value="MmgE_PrpD_N"/>
</dbReference>
<dbReference type="RefSeq" id="WP_265381499.1">
    <property type="nucleotide sequence ID" value="NZ_CP110615.1"/>
</dbReference>